<dbReference type="InterPro" id="IPR029028">
    <property type="entry name" value="Alpha/beta_knot_MTases"/>
</dbReference>
<comment type="similarity">
    <text evidence="1">Belongs to the class IV-like SAM-binding methyltransferase superfamily. RNA methyltransferase TrmH family.</text>
</comment>
<proteinExistence type="inferred from homology"/>
<feature type="domain" description="tRNA/rRNA methyltransferase SpoU type" evidence="4">
    <location>
        <begin position="111"/>
        <end position="250"/>
    </location>
</feature>
<dbReference type="InterPro" id="IPR029026">
    <property type="entry name" value="tRNA_m1G_MTases_N"/>
</dbReference>
<keyword evidence="2 6" id="KW-0489">Methyltransferase</keyword>
<keyword evidence="3 6" id="KW-0808">Transferase</keyword>
<dbReference type="STRING" id="1121950.SAMN02745243_01795"/>
<reference evidence="6 7" key="1">
    <citation type="submission" date="2016-11" db="EMBL/GenBank/DDBJ databases">
        <authorList>
            <person name="Jaros S."/>
            <person name="Januszkiewicz K."/>
            <person name="Wedrychowicz H."/>
        </authorList>
    </citation>
    <scope>NUCLEOTIDE SEQUENCE [LARGE SCALE GENOMIC DNA]</scope>
    <source>
        <strain evidence="6 7">DSM 15480</strain>
    </source>
</reference>
<dbReference type="RefSeq" id="WP_073108818.1">
    <property type="nucleotide sequence ID" value="NZ_FQZY01000023.1"/>
</dbReference>
<dbReference type="GO" id="GO:0006396">
    <property type="term" value="P:RNA processing"/>
    <property type="evidence" value="ECO:0007669"/>
    <property type="project" value="InterPro"/>
</dbReference>
<sequence>MITSTGNAKVKELVQLQKKAKNRNKEGVFIVEGGRIFTEIPKELLVQVYVSESFYEKNREMLAQGAYPVEVLSDTVFDYAADTRTPQGILCVVRQLKYCLEDLIAGEAPHILVLDNLQDPGNLGTIIRTAEGAGVTAIIMSRDCVDVYNPKVTRSTMGSLFRVPFVYVEDLPEAVAELKKYNISVFAAHLQGKNAYDEENYSGGSAFLIGNEGNGLSEEVADTADIRVRIPMCGKVESLNAAVAASVLMFEVSRQRRRNGKER</sequence>
<evidence type="ECO:0000313" key="7">
    <source>
        <dbReference type="Proteomes" id="UP000184301"/>
    </source>
</evidence>
<dbReference type="Proteomes" id="UP000184301">
    <property type="component" value="Unassembled WGS sequence"/>
</dbReference>
<evidence type="ECO:0000259" key="5">
    <source>
        <dbReference type="Pfam" id="PF22435"/>
    </source>
</evidence>
<protein>
    <submittedName>
        <fullName evidence="6">RNA methyltransferase, TrmH family</fullName>
    </submittedName>
</protein>
<dbReference type="InterPro" id="IPR029064">
    <property type="entry name" value="Ribosomal_eL30-like_sf"/>
</dbReference>
<evidence type="ECO:0000256" key="2">
    <source>
        <dbReference type="ARBA" id="ARBA00022603"/>
    </source>
</evidence>
<evidence type="ECO:0000313" key="6">
    <source>
        <dbReference type="EMBL" id="SHJ94593.1"/>
    </source>
</evidence>
<dbReference type="PANTHER" id="PTHR43191:SF2">
    <property type="entry name" value="RRNA METHYLTRANSFERASE 3, MITOCHONDRIAL"/>
    <property type="match status" value="1"/>
</dbReference>
<evidence type="ECO:0000256" key="1">
    <source>
        <dbReference type="ARBA" id="ARBA00007228"/>
    </source>
</evidence>
<dbReference type="PANTHER" id="PTHR43191">
    <property type="entry name" value="RRNA METHYLTRANSFERASE 3"/>
    <property type="match status" value="1"/>
</dbReference>
<name>A0A1M6NG74_9FIRM</name>
<dbReference type="InterPro" id="IPR051259">
    <property type="entry name" value="rRNA_Methyltransferase"/>
</dbReference>
<keyword evidence="7" id="KW-1185">Reference proteome</keyword>
<dbReference type="OrthoDB" id="9785673at2"/>
<dbReference type="AlphaFoldDB" id="A0A1M6NG74"/>
<dbReference type="InterPro" id="IPR001537">
    <property type="entry name" value="SpoU_MeTrfase"/>
</dbReference>
<dbReference type="Gene3D" id="3.40.1280.10">
    <property type="match status" value="1"/>
</dbReference>
<dbReference type="Gene3D" id="3.30.1330.30">
    <property type="match status" value="1"/>
</dbReference>
<accession>A0A1M6NG74</accession>
<organism evidence="6 7">
    <name type="scientific">Hespellia stercorisuis DSM 15480</name>
    <dbReference type="NCBI Taxonomy" id="1121950"/>
    <lineage>
        <taxon>Bacteria</taxon>
        <taxon>Bacillati</taxon>
        <taxon>Bacillota</taxon>
        <taxon>Clostridia</taxon>
        <taxon>Lachnospirales</taxon>
        <taxon>Lachnospiraceae</taxon>
        <taxon>Hespellia</taxon>
    </lineage>
</organism>
<dbReference type="InterPro" id="IPR053888">
    <property type="entry name" value="MRM3-like_sub_bind"/>
</dbReference>
<feature type="domain" description="MRM3-like substrate binding" evidence="5">
    <location>
        <begin position="7"/>
        <end position="90"/>
    </location>
</feature>
<dbReference type="EMBL" id="FQZY01000023">
    <property type="protein sequence ID" value="SHJ94593.1"/>
    <property type="molecule type" value="Genomic_DNA"/>
</dbReference>
<dbReference type="GO" id="GO:0032259">
    <property type="term" value="P:methylation"/>
    <property type="evidence" value="ECO:0007669"/>
    <property type="project" value="UniProtKB-KW"/>
</dbReference>
<dbReference type="GO" id="GO:0008173">
    <property type="term" value="F:RNA methyltransferase activity"/>
    <property type="evidence" value="ECO:0007669"/>
    <property type="project" value="InterPro"/>
</dbReference>
<dbReference type="Pfam" id="PF00588">
    <property type="entry name" value="SpoU_methylase"/>
    <property type="match status" value="1"/>
</dbReference>
<gene>
    <name evidence="6" type="ORF">SAMN02745243_01795</name>
</gene>
<dbReference type="Pfam" id="PF22435">
    <property type="entry name" value="MRM3-like_sub_bind"/>
    <property type="match status" value="1"/>
</dbReference>
<evidence type="ECO:0000259" key="4">
    <source>
        <dbReference type="Pfam" id="PF00588"/>
    </source>
</evidence>
<dbReference type="SUPFAM" id="SSF55315">
    <property type="entry name" value="L30e-like"/>
    <property type="match status" value="1"/>
</dbReference>
<evidence type="ECO:0000256" key="3">
    <source>
        <dbReference type="ARBA" id="ARBA00022679"/>
    </source>
</evidence>
<dbReference type="CDD" id="cd18095">
    <property type="entry name" value="SpoU-like_rRNA-MTase"/>
    <property type="match status" value="1"/>
</dbReference>
<dbReference type="SUPFAM" id="SSF75217">
    <property type="entry name" value="alpha/beta knot"/>
    <property type="match status" value="1"/>
</dbReference>
<dbReference type="GO" id="GO:0003723">
    <property type="term" value="F:RNA binding"/>
    <property type="evidence" value="ECO:0007669"/>
    <property type="project" value="InterPro"/>
</dbReference>